<proteinExistence type="predicted"/>
<dbReference type="InterPro" id="IPR006860">
    <property type="entry name" value="FecR"/>
</dbReference>
<keyword evidence="1" id="KW-0472">Membrane</keyword>
<feature type="transmembrane region" description="Helical" evidence="1">
    <location>
        <begin position="87"/>
        <end position="107"/>
    </location>
</feature>
<evidence type="ECO:0000256" key="1">
    <source>
        <dbReference type="SAM" id="Phobius"/>
    </source>
</evidence>
<dbReference type="EMBL" id="JACOOH010000001">
    <property type="protein sequence ID" value="MBC5619687.1"/>
    <property type="molecule type" value="Genomic_DNA"/>
</dbReference>
<protein>
    <submittedName>
        <fullName evidence="4">FecR family protein</fullName>
    </submittedName>
</protein>
<dbReference type="Gene3D" id="3.55.50.30">
    <property type="match status" value="1"/>
</dbReference>
<dbReference type="PANTHER" id="PTHR30273:SF2">
    <property type="entry name" value="PROTEIN FECR"/>
    <property type="match status" value="1"/>
</dbReference>
<evidence type="ECO:0000259" key="3">
    <source>
        <dbReference type="Pfam" id="PF16344"/>
    </source>
</evidence>
<keyword evidence="1" id="KW-1133">Transmembrane helix</keyword>
<dbReference type="PANTHER" id="PTHR30273">
    <property type="entry name" value="PERIPLASMIC SIGNAL SENSOR AND SIGMA FACTOR ACTIVATOR FECR-RELATED"/>
    <property type="match status" value="1"/>
</dbReference>
<feature type="domain" description="FecR protein" evidence="2">
    <location>
        <begin position="182"/>
        <end position="275"/>
    </location>
</feature>
<name>A0ABR7CVN1_9BACT</name>
<dbReference type="Pfam" id="PF16344">
    <property type="entry name" value="FecR_C"/>
    <property type="match status" value="1"/>
</dbReference>
<comment type="caution">
    <text evidence="4">The sequence shown here is derived from an EMBL/GenBank/DDBJ whole genome shotgun (WGS) entry which is preliminary data.</text>
</comment>
<dbReference type="InterPro" id="IPR012373">
    <property type="entry name" value="Ferrdict_sens_TM"/>
</dbReference>
<evidence type="ECO:0000313" key="4">
    <source>
        <dbReference type="EMBL" id="MBC5619687.1"/>
    </source>
</evidence>
<dbReference type="Gene3D" id="2.60.120.1440">
    <property type="match status" value="1"/>
</dbReference>
<dbReference type="RefSeq" id="WP_099291005.1">
    <property type="nucleotide sequence ID" value="NZ_JACOOH010000001.1"/>
</dbReference>
<sequence>MEKYRESIELAEQITKYLKGKLSPEEEVELKKRLHAHPEGEQLLARVQDERSIAAKKEMYASFSADKSWERIRKVTGKKSSGMMYRMFWWAAVFALPLAVAASIFLVNKSKQEDRPQYIVDAYFESNKTMLELPGGKCIALDTVKNVTKELNDFGVTLAEGQGLDYSGLDSVMDAKVEYHKVVVPRGGEYNLKLADGTNVWMFAESEIRFPTRFEGNKREVYLSGEAYFEVHHDPVHPFYVKTKSLDVKVLGTSFNVKAYNNMDVVETSLVEGVVSVKDNVLRPNMQAVFHKNTGDFSYRKINGESYRLRKERVFVFDEERLDDILQEMARWYDFEIFYQNPEMADKRFGFKLEKYEHVDTLLDILELTGEVRFTMKGKTLTVMSGT</sequence>
<keyword evidence="1" id="KW-0812">Transmembrane</keyword>
<reference evidence="4 5" key="1">
    <citation type="submission" date="2020-08" db="EMBL/GenBank/DDBJ databases">
        <title>Genome public.</title>
        <authorList>
            <person name="Liu C."/>
            <person name="Sun Q."/>
        </authorList>
    </citation>
    <scope>NUCLEOTIDE SEQUENCE [LARGE SCALE GENOMIC DNA]</scope>
    <source>
        <strain evidence="4 5">NSJ-56</strain>
    </source>
</reference>
<dbReference type="InterPro" id="IPR032508">
    <property type="entry name" value="FecR_C"/>
</dbReference>
<dbReference type="Pfam" id="PF04773">
    <property type="entry name" value="FecR"/>
    <property type="match status" value="1"/>
</dbReference>
<evidence type="ECO:0000313" key="5">
    <source>
        <dbReference type="Proteomes" id="UP000646484"/>
    </source>
</evidence>
<organism evidence="4 5">
    <name type="scientific">Butyricimonas hominis</name>
    <dbReference type="NCBI Taxonomy" id="2763032"/>
    <lineage>
        <taxon>Bacteria</taxon>
        <taxon>Pseudomonadati</taxon>
        <taxon>Bacteroidota</taxon>
        <taxon>Bacteroidia</taxon>
        <taxon>Bacteroidales</taxon>
        <taxon>Odoribacteraceae</taxon>
        <taxon>Butyricimonas</taxon>
    </lineage>
</organism>
<dbReference type="Proteomes" id="UP000646484">
    <property type="component" value="Unassembled WGS sequence"/>
</dbReference>
<accession>A0ABR7CVN1</accession>
<keyword evidence="5" id="KW-1185">Reference proteome</keyword>
<gene>
    <name evidence="4" type="ORF">H8S64_01090</name>
</gene>
<evidence type="ECO:0000259" key="2">
    <source>
        <dbReference type="Pfam" id="PF04773"/>
    </source>
</evidence>
<feature type="domain" description="Protein FecR C-terminal" evidence="3">
    <location>
        <begin position="315"/>
        <end position="383"/>
    </location>
</feature>